<protein>
    <recommendedName>
        <fullName evidence="2">BD-FAE-like domain-containing protein</fullName>
    </recommendedName>
</protein>
<keyword evidence="4" id="KW-1185">Reference proteome</keyword>
<dbReference type="PANTHER" id="PTHR48081">
    <property type="entry name" value="AB HYDROLASE SUPERFAMILY PROTEIN C4A8.06C"/>
    <property type="match status" value="1"/>
</dbReference>
<dbReference type="InterPro" id="IPR050300">
    <property type="entry name" value="GDXG_lipolytic_enzyme"/>
</dbReference>
<sequence length="293" mass="33058">MELHLKEQFLDISYSQVHSDVYHQFDIYLTRPVHPHQPLSLPPLICFVHGGAWISQDKKEHADLARDLATRTKYPVVVPNYRLSPREPTEHNLFHHPGHASDILECLTFLLTWEGPLGLGSVYDPQQIYLIGHSCSAHILSSIFLDSSSITPSLTPPNLLLQSVKGIILAQGIYDIDLLLSSFPNYRTWFIEPAFGKQDSYAPLSVTNCAMREPNISWCLVHSKGDPLVDTLQSNAMYNHLCRLVGESGNGRIKYGGQDLLANHYDVIKSDPFLTLVANFIKDNTCSMYRINM</sequence>
<dbReference type="Gene3D" id="3.40.50.1820">
    <property type="entry name" value="alpha/beta hydrolase"/>
    <property type="match status" value="1"/>
</dbReference>
<keyword evidence="1" id="KW-0378">Hydrolase</keyword>
<dbReference type="AlphaFoldDB" id="A0A2A9NSC2"/>
<feature type="domain" description="BD-FAE-like" evidence="2">
    <location>
        <begin position="40"/>
        <end position="241"/>
    </location>
</feature>
<evidence type="ECO:0000313" key="3">
    <source>
        <dbReference type="EMBL" id="PFH50666.1"/>
    </source>
</evidence>
<gene>
    <name evidence="3" type="ORF">AMATHDRAFT_192811</name>
</gene>
<dbReference type="Pfam" id="PF20434">
    <property type="entry name" value="BD-FAE"/>
    <property type="match status" value="1"/>
</dbReference>
<organism evidence="3 4">
    <name type="scientific">Amanita thiersii Skay4041</name>
    <dbReference type="NCBI Taxonomy" id="703135"/>
    <lineage>
        <taxon>Eukaryota</taxon>
        <taxon>Fungi</taxon>
        <taxon>Dikarya</taxon>
        <taxon>Basidiomycota</taxon>
        <taxon>Agaricomycotina</taxon>
        <taxon>Agaricomycetes</taxon>
        <taxon>Agaricomycetidae</taxon>
        <taxon>Agaricales</taxon>
        <taxon>Pluteineae</taxon>
        <taxon>Amanitaceae</taxon>
        <taxon>Amanita</taxon>
    </lineage>
</organism>
<dbReference type="InterPro" id="IPR029058">
    <property type="entry name" value="AB_hydrolase_fold"/>
</dbReference>
<evidence type="ECO:0000256" key="1">
    <source>
        <dbReference type="ARBA" id="ARBA00022801"/>
    </source>
</evidence>
<dbReference type="OrthoDB" id="6495301at2759"/>
<reference evidence="3 4" key="1">
    <citation type="submission" date="2014-02" db="EMBL/GenBank/DDBJ databases">
        <title>Transposable element dynamics among asymbiotic and ectomycorrhizal Amanita fungi.</title>
        <authorList>
            <consortium name="DOE Joint Genome Institute"/>
            <person name="Hess J."/>
            <person name="Skrede I."/>
            <person name="Wolfe B."/>
            <person name="LaButti K."/>
            <person name="Ohm R.A."/>
            <person name="Grigoriev I.V."/>
            <person name="Pringle A."/>
        </authorList>
    </citation>
    <scope>NUCLEOTIDE SEQUENCE [LARGE SCALE GENOMIC DNA]</scope>
    <source>
        <strain evidence="3 4">SKay4041</strain>
    </source>
</reference>
<dbReference type="EMBL" id="KZ301999">
    <property type="protein sequence ID" value="PFH50666.1"/>
    <property type="molecule type" value="Genomic_DNA"/>
</dbReference>
<proteinExistence type="predicted"/>
<dbReference type="GO" id="GO:0016787">
    <property type="term" value="F:hydrolase activity"/>
    <property type="evidence" value="ECO:0007669"/>
    <property type="project" value="UniProtKB-KW"/>
</dbReference>
<name>A0A2A9NSC2_9AGAR</name>
<evidence type="ECO:0000313" key="4">
    <source>
        <dbReference type="Proteomes" id="UP000242287"/>
    </source>
</evidence>
<accession>A0A2A9NSC2</accession>
<dbReference type="Proteomes" id="UP000242287">
    <property type="component" value="Unassembled WGS sequence"/>
</dbReference>
<dbReference type="PANTHER" id="PTHR48081:SF33">
    <property type="entry name" value="KYNURENINE FORMAMIDASE"/>
    <property type="match status" value="1"/>
</dbReference>
<dbReference type="STRING" id="703135.A0A2A9NSC2"/>
<dbReference type="InterPro" id="IPR049492">
    <property type="entry name" value="BD-FAE-like_dom"/>
</dbReference>
<evidence type="ECO:0000259" key="2">
    <source>
        <dbReference type="Pfam" id="PF20434"/>
    </source>
</evidence>
<dbReference type="SUPFAM" id="SSF53474">
    <property type="entry name" value="alpha/beta-Hydrolases"/>
    <property type="match status" value="1"/>
</dbReference>